<comment type="similarity">
    <text evidence="4 20">Belongs to the CDP-alcohol phosphatidyltransferase class-I family.</text>
</comment>
<keyword evidence="15 20" id="KW-0594">Phospholipid biosynthesis</keyword>
<evidence type="ECO:0000256" key="9">
    <source>
        <dbReference type="ARBA" id="ARBA00022519"/>
    </source>
</evidence>
<evidence type="ECO:0000256" key="19">
    <source>
        <dbReference type="ARBA" id="ARBA00037468"/>
    </source>
</evidence>
<comment type="function">
    <text evidence="19 20">Condenses choline with CDP-diglyceride to produce phosphatidylcholine and CMP.</text>
</comment>
<evidence type="ECO:0000256" key="7">
    <source>
        <dbReference type="ARBA" id="ARBA00022475"/>
    </source>
</evidence>
<feature type="transmembrane region" description="Helical" evidence="21">
    <location>
        <begin position="12"/>
        <end position="32"/>
    </location>
</feature>
<evidence type="ECO:0000256" key="13">
    <source>
        <dbReference type="ARBA" id="ARBA00023098"/>
    </source>
</evidence>
<evidence type="ECO:0000256" key="18">
    <source>
        <dbReference type="ARBA" id="ARBA00033321"/>
    </source>
</evidence>
<keyword evidence="16 20" id="KW-0464">Manganese</keyword>
<dbReference type="AlphaFoldDB" id="A0A2S0NAB7"/>
<feature type="transmembrane region" description="Helical" evidence="21">
    <location>
        <begin position="208"/>
        <end position="228"/>
    </location>
</feature>
<dbReference type="EMBL" id="CP027668">
    <property type="protein sequence ID" value="AVO44957.1"/>
    <property type="molecule type" value="Genomic_DNA"/>
</dbReference>
<keyword evidence="7 20" id="KW-1003">Cell membrane</keyword>
<dbReference type="GO" id="GO:0008654">
    <property type="term" value="P:phospholipid biosynthetic process"/>
    <property type="evidence" value="ECO:0007669"/>
    <property type="project" value="UniProtKB-KW"/>
</dbReference>
<evidence type="ECO:0000256" key="5">
    <source>
        <dbReference type="ARBA" id="ARBA00013195"/>
    </source>
</evidence>
<feature type="transmembrane region" description="Helical" evidence="21">
    <location>
        <begin position="156"/>
        <end position="173"/>
    </location>
</feature>
<evidence type="ECO:0000256" key="20">
    <source>
        <dbReference type="PIRNR" id="PIRNR000851"/>
    </source>
</evidence>
<evidence type="ECO:0000256" key="6">
    <source>
        <dbReference type="ARBA" id="ARBA00015623"/>
    </source>
</evidence>
<dbReference type="RefSeq" id="WP_106748298.1">
    <property type="nucleotide sequence ID" value="NZ_CP027668.1"/>
</dbReference>
<evidence type="ECO:0000256" key="10">
    <source>
        <dbReference type="ARBA" id="ARBA00022679"/>
    </source>
</evidence>
<dbReference type="InterPro" id="IPR043130">
    <property type="entry name" value="CDP-OH_PTrfase_TM_dom"/>
</dbReference>
<evidence type="ECO:0000256" key="16">
    <source>
        <dbReference type="ARBA" id="ARBA00023211"/>
    </source>
</evidence>
<dbReference type="InterPro" id="IPR026027">
    <property type="entry name" value="PcS"/>
</dbReference>
<feature type="transmembrane region" description="Helical" evidence="21">
    <location>
        <begin position="180"/>
        <end position="202"/>
    </location>
</feature>
<evidence type="ECO:0000313" key="22">
    <source>
        <dbReference type="EMBL" id="AVO44957.1"/>
    </source>
</evidence>
<evidence type="ECO:0000256" key="2">
    <source>
        <dbReference type="ARBA" id="ARBA00001936"/>
    </source>
</evidence>
<keyword evidence="11 21" id="KW-0812">Transmembrane</keyword>
<dbReference type="GO" id="GO:0050520">
    <property type="term" value="F:phosphatidylcholine synthase activity"/>
    <property type="evidence" value="ECO:0007669"/>
    <property type="project" value="UniProtKB-EC"/>
</dbReference>
<feature type="transmembrane region" description="Helical" evidence="21">
    <location>
        <begin position="103"/>
        <end position="120"/>
    </location>
</feature>
<name>A0A2S0NAB7_9HYPH</name>
<keyword evidence="13 20" id="KW-0443">Lipid metabolism</keyword>
<evidence type="ECO:0000256" key="21">
    <source>
        <dbReference type="SAM" id="Phobius"/>
    </source>
</evidence>
<dbReference type="Proteomes" id="UP000237889">
    <property type="component" value="Chromosome"/>
</dbReference>
<keyword evidence="8 20" id="KW-0444">Lipid biosynthesis</keyword>
<reference evidence="22 23" key="1">
    <citation type="submission" date="2018-03" db="EMBL/GenBank/DDBJ databases">
        <title>Genome sequencing of Phreatobacter sp.</title>
        <authorList>
            <person name="Kim S.-J."/>
            <person name="Heo J."/>
            <person name="Kwon S.-W."/>
        </authorList>
    </citation>
    <scope>NUCLEOTIDE SEQUENCE [LARGE SCALE GENOMIC DNA]</scope>
    <source>
        <strain evidence="22 23">S-12</strain>
    </source>
</reference>
<feature type="transmembrane region" description="Helical" evidence="21">
    <location>
        <begin position="79"/>
        <end position="97"/>
    </location>
</feature>
<keyword evidence="12 21" id="KW-1133">Transmembrane helix</keyword>
<keyword evidence="17 20" id="KW-1208">Phospholipid metabolism</keyword>
<evidence type="ECO:0000313" key="23">
    <source>
        <dbReference type="Proteomes" id="UP000237889"/>
    </source>
</evidence>
<dbReference type="Gene3D" id="1.20.120.1760">
    <property type="match status" value="1"/>
</dbReference>
<evidence type="ECO:0000256" key="11">
    <source>
        <dbReference type="ARBA" id="ARBA00022692"/>
    </source>
</evidence>
<evidence type="ECO:0000256" key="17">
    <source>
        <dbReference type="ARBA" id="ARBA00023264"/>
    </source>
</evidence>
<evidence type="ECO:0000256" key="1">
    <source>
        <dbReference type="ARBA" id="ARBA00000958"/>
    </source>
</evidence>
<feature type="transmembrane region" description="Helical" evidence="21">
    <location>
        <begin position="132"/>
        <end position="150"/>
    </location>
</feature>
<dbReference type="GO" id="GO:0005886">
    <property type="term" value="C:plasma membrane"/>
    <property type="evidence" value="ECO:0007669"/>
    <property type="project" value="UniProtKB-SubCell"/>
</dbReference>
<gene>
    <name evidence="22" type="ORF">C6569_07710</name>
</gene>
<evidence type="ECO:0000256" key="8">
    <source>
        <dbReference type="ARBA" id="ARBA00022516"/>
    </source>
</evidence>
<dbReference type="EC" id="2.7.8.24" evidence="5 20"/>
<dbReference type="Pfam" id="PF01066">
    <property type="entry name" value="CDP-OH_P_transf"/>
    <property type="match status" value="1"/>
</dbReference>
<evidence type="ECO:0000256" key="15">
    <source>
        <dbReference type="ARBA" id="ARBA00023209"/>
    </source>
</evidence>
<keyword evidence="23" id="KW-1185">Reference proteome</keyword>
<sequence length="233" mass="24401">MMAEKDRGAGSAVAVHVFTASGAVLGLLALQAAAERRFAAVFLWLGLALVVDGIDGTIARRLRVAERLPRYSGEILDLVVDYLTYVVVPVFVLLQAGLVPDGLAWPLAAAILVSSAFYFADGEMKTPGGGFRGFPAIWNVAVFLVMVFALPPAANAVIVLGLVCATFAPFVFVHPFRTVALRGLTVAVLVLWMAAAAAAVVADLAPTAPVTIVLALATAYLGLVGFLVREPVR</sequence>
<comment type="subcellular location">
    <subcellularLocation>
        <location evidence="3 20">Cell inner membrane</location>
        <topology evidence="3 20">Multi-pass membrane protein</topology>
    </subcellularLocation>
</comment>
<dbReference type="OrthoDB" id="350520at2"/>
<organism evidence="22 23">
    <name type="scientific">Phreatobacter cathodiphilus</name>
    <dbReference type="NCBI Taxonomy" id="1868589"/>
    <lineage>
        <taxon>Bacteria</taxon>
        <taxon>Pseudomonadati</taxon>
        <taxon>Pseudomonadota</taxon>
        <taxon>Alphaproteobacteria</taxon>
        <taxon>Hyphomicrobiales</taxon>
        <taxon>Phreatobacteraceae</taxon>
        <taxon>Phreatobacter</taxon>
    </lineage>
</organism>
<keyword evidence="10 20" id="KW-0808">Transferase</keyword>
<dbReference type="PIRSF" id="PIRSF000851">
    <property type="entry name" value="PcS"/>
    <property type="match status" value="1"/>
</dbReference>
<feature type="transmembrane region" description="Helical" evidence="21">
    <location>
        <begin position="38"/>
        <end position="58"/>
    </location>
</feature>
<dbReference type="InterPro" id="IPR000462">
    <property type="entry name" value="CDP-OH_P_trans"/>
</dbReference>
<evidence type="ECO:0000256" key="14">
    <source>
        <dbReference type="ARBA" id="ARBA00023136"/>
    </source>
</evidence>
<dbReference type="KEGG" id="phr:C6569_07710"/>
<protein>
    <recommendedName>
        <fullName evidence="6 20">Phosphatidylcholine synthase</fullName>
        <shortName evidence="20">PC synthase</shortName>
        <shortName evidence="20">PCS</shortName>
        <ecNumber evidence="5 20">2.7.8.24</ecNumber>
    </recommendedName>
    <alternativeName>
        <fullName evidence="18 20">CDP-diglyceride-choline O-phosphatidyltransferase</fullName>
    </alternativeName>
</protein>
<comment type="cofactor">
    <cofactor evidence="2 20">
        <name>Mn(2+)</name>
        <dbReference type="ChEBI" id="CHEBI:29035"/>
    </cofactor>
</comment>
<keyword evidence="9 20" id="KW-0997">Cell inner membrane</keyword>
<comment type="catalytic activity">
    <reaction evidence="1 20">
        <text>a CDP-1,2-diacyl-sn-glycerol + choline = a 1,2-diacyl-sn-glycero-3-phosphocholine + CMP + H(+)</text>
        <dbReference type="Rhea" id="RHEA:14597"/>
        <dbReference type="ChEBI" id="CHEBI:15354"/>
        <dbReference type="ChEBI" id="CHEBI:15378"/>
        <dbReference type="ChEBI" id="CHEBI:57643"/>
        <dbReference type="ChEBI" id="CHEBI:58332"/>
        <dbReference type="ChEBI" id="CHEBI:60377"/>
        <dbReference type="EC" id="2.7.8.24"/>
    </reaction>
</comment>
<evidence type="ECO:0000256" key="12">
    <source>
        <dbReference type="ARBA" id="ARBA00022989"/>
    </source>
</evidence>
<evidence type="ECO:0000256" key="3">
    <source>
        <dbReference type="ARBA" id="ARBA00004429"/>
    </source>
</evidence>
<evidence type="ECO:0000256" key="4">
    <source>
        <dbReference type="ARBA" id="ARBA00010441"/>
    </source>
</evidence>
<keyword evidence="14 20" id="KW-0472">Membrane</keyword>
<accession>A0A2S0NAB7</accession>
<proteinExistence type="inferred from homology"/>